<organism evidence="1 2">
    <name type="scientific">Enterovibrio gelatinilyticus</name>
    <dbReference type="NCBI Taxonomy" id="2899819"/>
    <lineage>
        <taxon>Bacteria</taxon>
        <taxon>Pseudomonadati</taxon>
        <taxon>Pseudomonadota</taxon>
        <taxon>Gammaproteobacteria</taxon>
        <taxon>Vibrionales</taxon>
        <taxon>Vibrionaceae</taxon>
        <taxon>Enterovibrio</taxon>
    </lineage>
</organism>
<dbReference type="RefSeq" id="WP_274165183.1">
    <property type="nucleotide sequence ID" value="NZ_JAJUBC010000016.1"/>
</dbReference>
<protein>
    <submittedName>
        <fullName evidence="1">Uncharacterized protein</fullName>
    </submittedName>
</protein>
<evidence type="ECO:0000313" key="2">
    <source>
        <dbReference type="Proteomes" id="UP001149400"/>
    </source>
</evidence>
<evidence type="ECO:0000313" key="1">
    <source>
        <dbReference type="EMBL" id="MDD1794353.1"/>
    </source>
</evidence>
<reference evidence="1" key="1">
    <citation type="submission" date="2021-12" db="EMBL/GenBank/DDBJ databases">
        <title>Enterovibrio ZSDZ35 sp. nov. and Enterovibrio ZSDZ42 sp. nov., isolated from coastal seawater in Qingdao.</title>
        <authorList>
            <person name="Zhang P."/>
        </authorList>
    </citation>
    <scope>NUCLEOTIDE SEQUENCE</scope>
    <source>
        <strain evidence="1">ZSDZ42</strain>
    </source>
</reference>
<proteinExistence type="predicted"/>
<comment type="caution">
    <text evidence="1">The sequence shown here is derived from an EMBL/GenBank/DDBJ whole genome shotgun (WGS) entry which is preliminary data.</text>
</comment>
<dbReference type="Proteomes" id="UP001149400">
    <property type="component" value="Unassembled WGS sequence"/>
</dbReference>
<accession>A0ABT5R253</accession>
<sequence length="140" mass="15713">MNKYLIATSAIFFVIFIVNDLFNTERVPLNTPLPDNAPFTVSNQFDGEWEGKRTDISGDNICLQTRIIGKIKEGKVSLRLMYNNTYLEGFVSDTGELALFADSQKWGYRFTGSADSDQIKGNWKVTNAPCNGTWQLAKTS</sequence>
<name>A0ABT5R253_9GAMM</name>
<dbReference type="EMBL" id="JAJUBC010000016">
    <property type="protein sequence ID" value="MDD1794353.1"/>
    <property type="molecule type" value="Genomic_DNA"/>
</dbReference>
<keyword evidence="2" id="KW-1185">Reference proteome</keyword>
<gene>
    <name evidence="1" type="ORF">LRP50_14540</name>
</gene>